<dbReference type="RefSeq" id="WP_099216495.1">
    <property type="nucleotide sequence ID" value="NZ_JAUYVU010000013.1"/>
</dbReference>
<dbReference type="Proteomes" id="UP001242342">
    <property type="component" value="Unassembled WGS sequence"/>
</dbReference>
<organism evidence="2 3">
    <name type="scientific">Tenacibaculum discolor</name>
    <dbReference type="NCBI Taxonomy" id="361581"/>
    <lineage>
        <taxon>Bacteria</taxon>
        <taxon>Pseudomonadati</taxon>
        <taxon>Bacteroidota</taxon>
        <taxon>Flavobacteriia</taxon>
        <taxon>Flavobacteriales</taxon>
        <taxon>Flavobacteriaceae</taxon>
        <taxon>Tenacibaculum</taxon>
    </lineage>
</organism>
<protein>
    <recommendedName>
        <fullName evidence="5">Glutathionylspermidine synthase pre-ATP-grasp-like domain-containing protein</fullName>
    </recommendedName>
</protein>
<dbReference type="SUPFAM" id="SSF56059">
    <property type="entry name" value="Glutathione synthetase ATP-binding domain-like"/>
    <property type="match status" value="1"/>
</dbReference>
<dbReference type="EMBL" id="PDUU01000018">
    <property type="protein sequence ID" value="PHN96384.1"/>
    <property type="molecule type" value="Genomic_DNA"/>
</dbReference>
<keyword evidence="4" id="KW-1185">Reference proteome</keyword>
<evidence type="ECO:0000313" key="3">
    <source>
        <dbReference type="Proteomes" id="UP000222163"/>
    </source>
</evidence>
<reference evidence="2 3" key="1">
    <citation type="journal article" date="2016" name="Nat. Commun.">
        <title>Microbial interactions lead to rapid micro-scale successions on model marine particles.</title>
        <authorList>
            <person name="Datta M.S."/>
            <person name="Sliwerska E."/>
            <person name="Gore J."/>
            <person name="Polz M.F."/>
            <person name="Cordero O.X."/>
        </authorList>
    </citation>
    <scope>NUCLEOTIDE SEQUENCE [LARGE SCALE GENOMIC DNA]</scope>
    <source>
        <strain evidence="2 3">4G03</strain>
    </source>
</reference>
<proteinExistence type="predicted"/>
<dbReference type="Proteomes" id="UP000222163">
    <property type="component" value="Unassembled WGS sequence"/>
</dbReference>
<comment type="caution">
    <text evidence="2">The sequence shown here is derived from an EMBL/GenBank/DDBJ whole genome shotgun (WGS) entry which is preliminary data.</text>
</comment>
<sequence length="453" mass="52175">MNNTILKERYNSFTRNGVIKENIVKVNNDLVPKIFHNYDVPISSWPVLLDKNEIKGLNELCKELPMLLQKIPKLYFKNDVKKISDFYFEGNEMLAQFALMSLAKNIEISSRLDIIQTQKGFKVLEINMGSSIGGMEFQNFDELIRSLHPIMKKKENDDKGFVIRKTQSIYINFIIEQSLKFINTKNSDINIFLVGYGKSTEEDNEIQQYFQRLLDEELKHRKLKGKVFIGKIEELNLVKRNLFYKDKRIDSVLILNYAALGNSPNLFRAFLSNQVYFPDHLGTTLLGDKRNLNILRTLAQKKYFSEKNNSLVLSCIPWTELLKDENVCYDQKEVSLTNLLKKNKNLFVIKVANELQGNNVFVGKFMEQNDWNNTILEAIESKNYLVQEFCDSQTVFAPNEDDKWVPNRLILGAYGFGDTYGGVCARLSQIHKNETGVVNAASGAIGGLVYEYN</sequence>
<gene>
    <name evidence="2" type="ORF">CSC81_14655</name>
    <name evidence="1" type="ORF">Q8W23_14525</name>
</gene>
<evidence type="ECO:0000313" key="1">
    <source>
        <dbReference type="EMBL" id="MDP2542690.1"/>
    </source>
</evidence>
<evidence type="ECO:0008006" key="5">
    <source>
        <dbReference type="Google" id="ProtNLM"/>
    </source>
</evidence>
<evidence type="ECO:0000313" key="4">
    <source>
        <dbReference type="Proteomes" id="UP001242342"/>
    </source>
</evidence>
<dbReference type="AlphaFoldDB" id="A0A2G1BR00"/>
<reference evidence="2" key="2">
    <citation type="submission" date="2017-10" db="EMBL/GenBank/DDBJ databases">
        <authorList>
            <person name="Enke T.N."/>
            <person name="Cordero O.X."/>
        </authorList>
    </citation>
    <scope>NUCLEOTIDE SEQUENCE</scope>
    <source>
        <strain evidence="2">4G03</strain>
    </source>
</reference>
<name>A0A2G1BR00_9FLAO</name>
<reference evidence="1 4" key="3">
    <citation type="submission" date="2023-07" db="EMBL/GenBank/DDBJ databases">
        <title>Genome content predicts the carbon catabolic preferences of heterotrophic bacteria.</title>
        <authorList>
            <person name="Gralka M."/>
        </authorList>
    </citation>
    <scope>NUCLEOTIDE SEQUENCE [LARGE SCALE GENOMIC DNA]</scope>
    <source>
        <strain evidence="1 4">4G03</strain>
    </source>
</reference>
<dbReference type="EMBL" id="JAUYVU010000013">
    <property type="protein sequence ID" value="MDP2542690.1"/>
    <property type="molecule type" value="Genomic_DNA"/>
</dbReference>
<evidence type="ECO:0000313" key="2">
    <source>
        <dbReference type="EMBL" id="PHN96384.1"/>
    </source>
</evidence>
<accession>A0A2G1BR00</accession>